<dbReference type="InterPro" id="IPR021120">
    <property type="entry name" value="KduI/IolB_isomerase"/>
</dbReference>
<dbReference type="GO" id="GO:0008880">
    <property type="term" value="F:glucuronate isomerase activity"/>
    <property type="evidence" value="ECO:0007669"/>
    <property type="project" value="InterPro"/>
</dbReference>
<dbReference type="InterPro" id="IPR011051">
    <property type="entry name" value="RmlC_Cupin_sf"/>
</dbReference>
<dbReference type="Proteomes" id="UP000199263">
    <property type="component" value="Unassembled WGS sequence"/>
</dbReference>
<protein>
    <submittedName>
        <fullName evidence="2">5-deoxy-glucuronate isomerase</fullName>
    </submittedName>
</protein>
<dbReference type="AlphaFoldDB" id="A0A1I1N128"/>
<dbReference type="InterPro" id="IPR024203">
    <property type="entry name" value="Deoxy-glucuronate_isom_IolB"/>
</dbReference>
<dbReference type="STRING" id="119641.SAMN05421842_11343"/>
<dbReference type="PANTHER" id="PTHR39193:SF1">
    <property type="entry name" value="5-DEOXY-GLUCURONATE ISOMERASE"/>
    <property type="match status" value="1"/>
</dbReference>
<dbReference type="PANTHER" id="PTHR39193">
    <property type="entry name" value="5-DEOXY-GLUCURONATE ISOMERASE"/>
    <property type="match status" value="1"/>
</dbReference>
<name>A0A1I1N128_9CLOT</name>
<reference evidence="2 3" key="1">
    <citation type="submission" date="2016-10" db="EMBL/GenBank/DDBJ databases">
        <authorList>
            <person name="de Groot N.N."/>
        </authorList>
    </citation>
    <scope>NUCLEOTIDE SEQUENCE [LARGE SCALE GENOMIC DNA]</scope>
    <source>
        <strain evidence="2 3">DSM 12992</strain>
    </source>
</reference>
<gene>
    <name evidence="2" type="ORF">SAMN05421842_11343</name>
</gene>
<keyword evidence="1 2" id="KW-0413">Isomerase</keyword>
<dbReference type="RefSeq" id="WP_090091367.1">
    <property type="nucleotide sequence ID" value="NZ_FOMG01000013.1"/>
</dbReference>
<organism evidence="2 3">
    <name type="scientific">Clostridium uliginosum</name>
    <dbReference type="NCBI Taxonomy" id="119641"/>
    <lineage>
        <taxon>Bacteria</taxon>
        <taxon>Bacillati</taxon>
        <taxon>Bacillota</taxon>
        <taxon>Clostridia</taxon>
        <taxon>Eubacteriales</taxon>
        <taxon>Clostridiaceae</taxon>
        <taxon>Clostridium</taxon>
    </lineage>
</organism>
<evidence type="ECO:0000313" key="3">
    <source>
        <dbReference type="Proteomes" id="UP000199263"/>
    </source>
</evidence>
<dbReference type="OrthoDB" id="9799936at2"/>
<dbReference type="GO" id="GO:0019310">
    <property type="term" value="P:inositol catabolic process"/>
    <property type="evidence" value="ECO:0007669"/>
    <property type="project" value="InterPro"/>
</dbReference>
<accession>A0A1I1N128</accession>
<dbReference type="PIRSF" id="PIRSF036628">
    <property type="entry name" value="IolB"/>
    <property type="match status" value="1"/>
</dbReference>
<dbReference type="SUPFAM" id="SSF51182">
    <property type="entry name" value="RmlC-like cupins"/>
    <property type="match status" value="1"/>
</dbReference>
<dbReference type="Gene3D" id="2.60.120.10">
    <property type="entry name" value="Jelly Rolls"/>
    <property type="match status" value="2"/>
</dbReference>
<sequence length="256" mass="29512">MVDDIKFSNEGLKVISSIDGINKGMLMDISIRKLEKDKEIELHEEFKEIAVLLIEGKIKINWENESKIIERKNVFEENPYCLHVCKDKAIKITALRSSELLIQATDNEKKFTSKLYTPEDVITEVSSVDIWDSTAARQIKTIFDYSNAPYSNMVMGEIISYPGRWSSYVPHHHPQPEVYYYKFDKPQGFGACFIGDNAYKVIDGSCAAIPGGLVHPQSTAPGYRMYYCWMIRHLEGNPWNATRTYEEAHEWLLKEK</sequence>
<dbReference type="EMBL" id="FOMG01000013">
    <property type="protein sequence ID" value="SFC91319.1"/>
    <property type="molecule type" value="Genomic_DNA"/>
</dbReference>
<dbReference type="Pfam" id="PF04962">
    <property type="entry name" value="KduI"/>
    <property type="match status" value="1"/>
</dbReference>
<proteinExistence type="predicted"/>
<dbReference type="InterPro" id="IPR014710">
    <property type="entry name" value="RmlC-like_jellyroll"/>
</dbReference>
<evidence type="ECO:0000256" key="1">
    <source>
        <dbReference type="ARBA" id="ARBA00023235"/>
    </source>
</evidence>
<keyword evidence="3" id="KW-1185">Reference proteome</keyword>
<evidence type="ECO:0000313" key="2">
    <source>
        <dbReference type="EMBL" id="SFC91319.1"/>
    </source>
</evidence>